<dbReference type="RefSeq" id="WP_118175082.1">
    <property type="nucleotide sequence ID" value="NZ_JAQEAO010000011.1"/>
</dbReference>
<dbReference type="InterPro" id="IPR050900">
    <property type="entry name" value="Transposase_IS3/IS150/IS904"/>
</dbReference>
<dbReference type="PANTHER" id="PTHR46889">
    <property type="entry name" value="TRANSPOSASE INSF FOR INSERTION SEQUENCE IS3B-RELATED"/>
    <property type="match status" value="1"/>
</dbReference>
<name>A0A414NYS0_9FIRM</name>
<dbReference type="Pfam" id="PF13333">
    <property type="entry name" value="rve_2"/>
    <property type="match status" value="1"/>
</dbReference>
<comment type="caution">
    <text evidence="4">The sequence shown here is derived from an EMBL/GenBank/DDBJ whole genome shotgun (WGS) entry which is preliminary data.</text>
</comment>
<dbReference type="InterPro" id="IPR036397">
    <property type="entry name" value="RNaseH_sf"/>
</dbReference>
<dbReference type="NCBIfam" id="NF033516">
    <property type="entry name" value="transpos_IS3"/>
    <property type="match status" value="1"/>
</dbReference>
<feature type="domain" description="Integrase catalytic" evidence="3">
    <location>
        <begin position="352"/>
        <end position="516"/>
    </location>
</feature>
<dbReference type="Proteomes" id="UP000283442">
    <property type="component" value="Unassembled WGS sequence"/>
</dbReference>
<protein>
    <submittedName>
        <fullName evidence="4">IS3 family transposase</fullName>
    </submittedName>
</protein>
<dbReference type="InterPro" id="IPR009057">
    <property type="entry name" value="Homeodomain-like_sf"/>
</dbReference>
<dbReference type="GO" id="GO:0003676">
    <property type="term" value="F:nucleic acid binding"/>
    <property type="evidence" value="ECO:0007669"/>
    <property type="project" value="InterPro"/>
</dbReference>
<evidence type="ECO:0000256" key="2">
    <source>
        <dbReference type="SAM" id="Coils"/>
    </source>
</evidence>
<dbReference type="InterPro" id="IPR048020">
    <property type="entry name" value="Transpos_IS3"/>
</dbReference>
<evidence type="ECO:0000259" key="3">
    <source>
        <dbReference type="PROSITE" id="PS50994"/>
    </source>
</evidence>
<dbReference type="OrthoDB" id="1676087at2"/>
<dbReference type="InterPro" id="IPR012337">
    <property type="entry name" value="RNaseH-like_sf"/>
</dbReference>
<evidence type="ECO:0000313" key="4">
    <source>
        <dbReference type="EMBL" id="RHF52850.1"/>
    </source>
</evidence>
<dbReference type="PROSITE" id="PS50994">
    <property type="entry name" value="INTEGRASE"/>
    <property type="match status" value="1"/>
</dbReference>
<feature type="coiled-coil region" evidence="2">
    <location>
        <begin position="180"/>
        <end position="214"/>
    </location>
</feature>
<accession>A0A414NYS0</accession>
<dbReference type="EMBL" id="QRHE01000002">
    <property type="protein sequence ID" value="RHF52850.1"/>
    <property type="molecule type" value="Genomic_DNA"/>
</dbReference>
<dbReference type="Gene3D" id="3.30.420.10">
    <property type="entry name" value="Ribonuclease H-like superfamily/Ribonuclease H"/>
    <property type="match status" value="1"/>
</dbReference>
<comment type="function">
    <text evidence="1">Involved in the transposition of the insertion sequence.</text>
</comment>
<dbReference type="InterPro" id="IPR001584">
    <property type="entry name" value="Integrase_cat-core"/>
</dbReference>
<evidence type="ECO:0000256" key="1">
    <source>
        <dbReference type="ARBA" id="ARBA00002286"/>
    </source>
</evidence>
<dbReference type="PANTHER" id="PTHR46889:SF4">
    <property type="entry name" value="TRANSPOSASE INSO FOR INSERTION SEQUENCE ELEMENT IS911B-RELATED"/>
    <property type="match status" value="1"/>
</dbReference>
<dbReference type="Pfam" id="PF13276">
    <property type="entry name" value="HTH_21"/>
    <property type="match status" value="1"/>
</dbReference>
<keyword evidence="2" id="KW-0175">Coiled coil</keyword>
<dbReference type="SUPFAM" id="SSF46689">
    <property type="entry name" value="Homeodomain-like"/>
    <property type="match status" value="1"/>
</dbReference>
<reference evidence="4 5" key="1">
    <citation type="submission" date="2018-08" db="EMBL/GenBank/DDBJ databases">
        <title>A genome reference for cultivated species of the human gut microbiota.</title>
        <authorList>
            <person name="Zou Y."/>
            <person name="Xue W."/>
            <person name="Luo G."/>
        </authorList>
    </citation>
    <scope>NUCLEOTIDE SEQUENCE [LARGE SCALE GENOMIC DNA]</scope>
    <source>
        <strain evidence="4 5">AM25-21AC</strain>
    </source>
</reference>
<gene>
    <name evidence="4" type="ORF">DW674_02795</name>
</gene>
<dbReference type="GO" id="GO:0015074">
    <property type="term" value="P:DNA integration"/>
    <property type="evidence" value="ECO:0007669"/>
    <property type="project" value="InterPro"/>
</dbReference>
<evidence type="ECO:0000313" key="5">
    <source>
        <dbReference type="Proteomes" id="UP000283442"/>
    </source>
</evidence>
<dbReference type="AlphaFoldDB" id="A0A414NYS0"/>
<dbReference type="InterPro" id="IPR025948">
    <property type="entry name" value="HTH-like_dom"/>
</dbReference>
<sequence>MYSYDDRIRAVRLYIQYDKSAAAVIQELGYPERKTLRYWYKEYLRDNGLKKKFVRSPKYNGAQKEAAVKHYMEHGKCASRTIRALGYPSRALLKQWVTELCPEEKPHCSAGGSLVHLTKEQKEAAVMELCTKDENVQEIASRYQVSRCSIYQWARELLGEGSVSSVPKRNKTEEPKPATIEELQSQVNDLTKQARELKDEVFRLRVERDVLEKAAEVIKKEEGVSLGSLTNREKTDVIDALRNRYRLKTLLSVLQMSKSSYFYQEAAMTAPDKYADVREKIRQAFDESSNRYGYRRIHAALRNESVTVSEKVVRRLMKQDRLTVTSVRKRKYNSYKGEITPAVPNEIKRDFHADAPNQKWLTDITEFSIPAGKVYLSPIIDCFDGLPVAWTIGTSPNADLVNQMLDAAIEALKPGEYPIVHSDRGCHYRWPGWISRMKDAGLIRSMSKKGCSPDNSVCEGFFGRLKNEMFYSRSWQDISIDEFIKILDDYMHWYAEERIKISLGGLSPIQYRRQLGLTA</sequence>
<dbReference type="Pfam" id="PF00665">
    <property type="entry name" value="rve"/>
    <property type="match status" value="1"/>
</dbReference>
<organism evidence="4 5">
    <name type="scientific">Mitsuokella multacida</name>
    <dbReference type="NCBI Taxonomy" id="52226"/>
    <lineage>
        <taxon>Bacteria</taxon>
        <taxon>Bacillati</taxon>
        <taxon>Bacillota</taxon>
        <taxon>Negativicutes</taxon>
        <taxon>Selenomonadales</taxon>
        <taxon>Selenomonadaceae</taxon>
        <taxon>Mitsuokella</taxon>
    </lineage>
</organism>
<dbReference type="SUPFAM" id="SSF53098">
    <property type="entry name" value="Ribonuclease H-like"/>
    <property type="match status" value="1"/>
</dbReference>
<proteinExistence type="predicted"/>